<dbReference type="AlphaFoldDB" id="A0A8C8YRA9"/>
<feature type="compositionally biased region" description="Basic residues" evidence="2">
    <location>
        <begin position="12"/>
        <end position="21"/>
    </location>
</feature>
<feature type="compositionally biased region" description="Pro residues" evidence="2">
    <location>
        <begin position="54"/>
        <end position="66"/>
    </location>
</feature>
<dbReference type="PANTHER" id="PTHR23231">
    <property type="entry name" value="GERM CELL-LESS PROTEIN"/>
    <property type="match status" value="1"/>
</dbReference>
<dbReference type="Gene3D" id="3.30.710.10">
    <property type="entry name" value="Potassium Channel Kv1.1, Chain A"/>
    <property type="match status" value="1"/>
</dbReference>
<dbReference type="Pfam" id="PF00651">
    <property type="entry name" value="BTB"/>
    <property type="match status" value="1"/>
</dbReference>
<name>A0A8C8YRA9_PROSS</name>
<dbReference type="SMART" id="SM00225">
    <property type="entry name" value="BTB"/>
    <property type="match status" value="1"/>
</dbReference>
<organism evidence="4 5">
    <name type="scientific">Prolemur simus</name>
    <name type="common">Greater bamboo lemur</name>
    <name type="synonym">Hapalemur simus</name>
    <dbReference type="NCBI Taxonomy" id="1328070"/>
    <lineage>
        <taxon>Eukaryota</taxon>
        <taxon>Metazoa</taxon>
        <taxon>Chordata</taxon>
        <taxon>Craniata</taxon>
        <taxon>Vertebrata</taxon>
        <taxon>Euteleostomi</taxon>
        <taxon>Mammalia</taxon>
        <taxon>Eutheria</taxon>
        <taxon>Euarchontoglires</taxon>
        <taxon>Primates</taxon>
        <taxon>Strepsirrhini</taxon>
        <taxon>Lemuriformes</taxon>
        <taxon>Lemuridae</taxon>
        <taxon>Prolemur</taxon>
    </lineage>
</organism>
<evidence type="ECO:0000256" key="2">
    <source>
        <dbReference type="SAM" id="MobiDB-lite"/>
    </source>
</evidence>
<reference evidence="4" key="1">
    <citation type="submission" date="2025-08" db="UniProtKB">
        <authorList>
            <consortium name="Ensembl"/>
        </authorList>
    </citation>
    <scope>IDENTIFICATION</scope>
</reference>
<dbReference type="GO" id="GO:0007281">
    <property type="term" value="P:germ cell development"/>
    <property type="evidence" value="ECO:0007669"/>
    <property type="project" value="InterPro"/>
</dbReference>
<feature type="domain" description="BTB" evidence="3">
    <location>
        <begin position="107"/>
        <end position="177"/>
    </location>
</feature>
<dbReference type="InterPro" id="IPR043380">
    <property type="entry name" value="Gcl-like"/>
</dbReference>
<dbReference type="Gene3D" id="1.25.40.420">
    <property type="match status" value="1"/>
</dbReference>
<dbReference type="Ensembl" id="ENSPSMT00000005008.1">
    <property type="protein sequence ID" value="ENSPSMP00000004137.1"/>
    <property type="gene ID" value="ENSPSMG00000003319.1"/>
</dbReference>
<dbReference type="SUPFAM" id="SSF54695">
    <property type="entry name" value="POZ domain"/>
    <property type="match status" value="1"/>
</dbReference>
<sequence>MSTVVRAAARASLHRSPRSRARGAALPADPKTKGCGASRPSAGPRLWTTARRPSLPPAAHGPPTCPGPGRKRKTSPGGPLAKTSRRKYTKDRSRSIYEALFLRGEDSDIQIRALGEEWNLHKVYLCQSGYFASMFSGAWRETNMNTIELQMPDDNIDGEALHEVFGSLYRKTMLIPPSRVVAILATASMLQLDKLIEQCGQIMKETINEQTVCSYHYSAESYGLQNIRSMCFQWLLDNLMTRHSEELLREVSLDLMKELITSSELLVIEVEMDVYTTLKKWMFLQLQPTWRGPCRALLPDADLWFARYRRESEGAPFLETEQGRVFVPVFQQLRLTYIICDLPSAHVLEQDALIPAAWLTPVYKEQWLTLLRAEETRELEPMDVSVSDLQGNSMRCGAQLLRDEQCSWRWAGFNFGWDLVVCYANRRIIFRRTALNRSCGLGVSLLWQRKVAFRLRLASLDRAGRAIFRKDTEYQMLSLRKDQELEVVNLENQDVIFPIYVACNFFCLPREGRRPE</sequence>
<evidence type="ECO:0000259" key="3">
    <source>
        <dbReference type="PROSITE" id="PS50097"/>
    </source>
</evidence>
<proteinExistence type="predicted"/>
<feature type="region of interest" description="Disordered" evidence="2">
    <location>
        <begin position="1"/>
        <end position="89"/>
    </location>
</feature>
<evidence type="ECO:0000313" key="5">
    <source>
        <dbReference type="Proteomes" id="UP000694414"/>
    </source>
</evidence>
<dbReference type="PROSITE" id="PS50097">
    <property type="entry name" value="BTB"/>
    <property type="match status" value="1"/>
</dbReference>
<dbReference type="GeneTree" id="ENSGT00940000166157"/>
<reference evidence="4" key="2">
    <citation type="submission" date="2025-09" db="UniProtKB">
        <authorList>
            <consortium name="Ensembl"/>
        </authorList>
    </citation>
    <scope>IDENTIFICATION</scope>
</reference>
<dbReference type="PANTHER" id="PTHR23231:SF20">
    <property type="entry name" value="SIMILAR TO GERM CELL-LESS"/>
    <property type="match status" value="1"/>
</dbReference>
<dbReference type="CDD" id="cd18495">
    <property type="entry name" value="BACK_GCL"/>
    <property type="match status" value="1"/>
</dbReference>
<accession>A0A8C8YRA9</accession>
<dbReference type="CDD" id="cd18305">
    <property type="entry name" value="BTB_POZ_GCL"/>
    <property type="match status" value="1"/>
</dbReference>
<evidence type="ECO:0000313" key="4">
    <source>
        <dbReference type="Ensembl" id="ENSPSMP00000004137.1"/>
    </source>
</evidence>
<dbReference type="InterPro" id="IPR000210">
    <property type="entry name" value="BTB/POZ_dom"/>
</dbReference>
<protein>
    <recommendedName>
        <fullName evidence="3">BTB domain-containing protein</fullName>
    </recommendedName>
</protein>
<dbReference type="InterPro" id="IPR011333">
    <property type="entry name" value="SKP1/BTB/POZ_sf"/>
</dbReference>
<evidence type="ECO:0000256" key="1">
    <source>
        <dbReference type="ARBA" id="ARBA00022473"/>
    </source>
</evidence>
<dbReference type="GO" id="GO:0005634">
    <property type="term" value="C:nucleus"/>
    <property type="evidence" value="ECO:0007669"/>
    <property type="project" value="TreeGrafter"/>
</dbReference>
<keyword evidence="1" id="KW-0217">Developmental protein</keyword>
<dbReference type="Proteomes" id="UP000694414">
    <property type="component" value="Unplaced"/>
</dbReference>
<keyword evidence="5" id="KW-1185">Reference proteome</keyword>